<evidence type="ECO:0000313" key="2">
    <source>
        <dbReference type="Proteomes" id="UP000294650"/>
    </source>
</evidence>
<proteinExistence type="predicted"/>
<gene>
    <name evidence="1" type="ORF">EDD68_12824</name>
</gene>
<comment type="caution">
    <text evidence="1">The sequence shown here is derived from an EMBL/GenBank/DDBJ whole genome shotgun (WGS) entry which is preliminary data.</text>
</comment>
<protein>
    <submittedName>
        <fullName evidence="1">Uncharacterized protein</fullName>
    </submittedName>
</protein>
<sequence length="124" mass="13875">MPDDLTPTIETNPETGRTITVYELQGTELIQELVSNNYINLGDKLKMTYKPRGGDEHTFEAEVVNGGKLKIVNKTFTSCSYAAVYCYRKIGSSRETENGLRKWKLPNGKSLEAARGELLNKSEV</sequence>
<reference evidence="1 2" key="1">
    <citation type="submission" date="2019-03" db="EMBL/GenBank/DDBJ databases">
        <title>Genomic Encyclopedia of Type Strains, Phase IV (KMG-IV): sequencing the most valuable type-strain genomes for metagenomic binning, comparative biology and taxonomic classification.</title>
        <authorList>
            <person name="Goeker M."/>
        </authorList>
    </citation>
    <scope>NUCLEOTIDE SEQUENCE [LARGE SCALE GENOMIC DNA]</scope>
    <source>
        <strain evidence="1 2">DSM 25894</strain>
    </source>
</reference>
<name>A0A4R3MSW1_9BACI</name>
<evidence type="ECO:0000313" key="1">
    <source>
        <dbReference type="EMBL" id="TCT17576.1"/>
    </source>
</evidence>
<dbReference type="EMBL" id="SMAN01000028">
    <property type="protein sequence ID" value="TCT17576.1"/>
    <property type="molecule type" value="Genomic_DNA"/>
</dbReference>
<keyword evidence="2" id="KW-1185">Reference proteome</keyword>
<dbReference type="RefSeq" id="WP_132372973.1">
    <property type="nucleotide sequence ID" value="NZ_SMAN01000028.1"/>
</dbReference>
<organism evidence="1 2">
    <name type="scientific">Melghiribacillus thermohalophilus</name>
    <dbReference type="NCBI Taxonomy" id="1324956"/>
    <lineage>
        <taxon>Bacteria</taxon>
        <taxon>Bacillati</taxon>
        <taxon>Bacillota</taxon>
        <taxon>Bacilli</taxon>
        <taxon>Bacillales</taxon>
        <taxon>Bacillaceae</taxon>
        <taxon>Melghiribacillus</taxon>
    </lineage>
</organism>
<dbReference type="Proteomes" id="UP000294650">
    <property type="component" value="Unassembled WGS sequence"/>
</dbReference>
<accession>A0A4R3MSW1</accession>
<dbReference type="AlphaFoldDB" id="A0A4R3MSW1"/>